<dbReference type="GO" id="GO:0006309">
    <property type="term" value="P:apoptotic DNA fragmentation"/>
    <property type="evidence" value="ECO:0007669"/>
    <property type="project" value="TreeGrafter"/>
</dbReference>
<dbReference type="InterPro" id="IPR004947">
    <property type="entry name" value="DNase_II"/>
</dbReference>
<dbReference type="PANTHER" id="PTHR10858">
    <property type="entry name" value="DEOXYRIBONUCLEASE II"/>
    <property type="match status" value="1"/>
</dbReference>
<dbReference type="HOGENOM" id="CLU_1284391_0_0_1"/>
<dbReference type="STRING" id="283909.R7T876"/>
<keyword evidence="3" id="KW-0732">Signal</keyword>
<feature type="signal peptide" evidence="3">
    <location>
        <begin position="1"/>
        <end position="23"/>
    </location>
</feature>
<evidence type="ECO:0000313" key="6">
    <source>
        <dbReference type="Proteomes" id="UP000014760"/>
    </source>
</evidence>
<reference evidence="4 6" key="2">
    <citation type="journal article" date="2013" name="Nature">
        <title>Insights into bilaterian evolution from three spiralian genomes.</title>
        <authorList>
            <person name="Simakov O."/>
            <person name="Marletaz F."/>
            <person name="Cho S.J."/>
            <person name="Edsinger-Gonzales E."/>
            <person name="Havlak P."/>
            <person name="Hellsten U."/>
            <person name="Kuo D.H."/>
            <person name="Larsson T."/>
            <person name="Lv J."/>
            <person name="Arendt D."/>
            <person name="Savage R."/>
            <person name="Osoegawa K."/>
            <person name="de Jong P."/>
            <person name="Grimwood J."/>
            <person name="Chapman J.A."/>
            <person name="Shapiro H."/>
            <person name="Aerts A."/>
            <person name="Otillar R.P."/>
            <person name="Terry A.Y."/>
            <person name="Boore J.L."/>
            <person name="Grigoriev I.V."/>
            <person name="Lindberg D.R."/>
            <person name="Seaver E.C."/>
            <person name="Weisblat D.A."/>
            <person name="Putnam N.H."/>
            <person name="Rokhsar D.S."/>
        </authorList>
    </citation>
    <scope>NUCLEOTIDE SEQUENCE</scope>
    <source>
        <strain evidence="4 6">I ESC-2004</strain>
    </source>
</reference>
<dbReference type="EMBL" id="AMQN01016026">
    <property type="status" value="NOT_ANNOTATED_CDS"/>
    <property type="molecule type" value="Genomic_DNA"/>
</dbReference>
<dbReference type="PANTHER" id="PTHR10858:SF23">
    <property type="entry name" value="DEOXYRIBONUCLEASE II"/>
    <property type="match status" value="1"/>
</dbReference>
<evidence type="ECO:0000256" key="2">
    <source>
        <dbReference type="ARBA" id="ARBA00022801"/>
    </source>
</evidence>
<evidence type="ECO:0000256" key="1">
    <source>
        <dbReference type="ARBA" id="ARBA00007527"/>
    </source>
</evidence>
<protein>
    <submittedName>
        <fullName evidence="4 5">Uncharacterized protein</fullName>
    </submittedName>
</protein>
<gene>
    <name evidence="4" type="ORF">CAPTEDRAFT_201001</name>
</gene>
<organism evidence="4">
    <name type="scientific">Capitella teleta</name>
    <name type="common">Polychaete worm</name>
    <dbReference type="NCBI Taxonomy" id="283909"/>
    <lineage>
        <taxon>Eukaryota</taxon>
        <taxon>Metazoa</taxon>
        <taxon>Spiralia</taxon>
        <taxon>Lophotrochozoa</taxon>
        <taxon>Annelida</taxon>
        <taxon>Polychaeta</taxon>
        <taxon>Sedentaria</taxon>
        <taxon>Scolecida</taxon>
        <taxon>Capitellidae</taxon>
        <taxon>Capitella</taxon>
    </lineage>
</organism>
<comment type="similarity">
    <text evidence="1">Belongs to the DNase II family.</text>
</comment>
<dbReference type="EMBL" id="KB312457">
    <property type="protein sequence ID" value="ELT87169.1"/>
    <property type="molecule type" value="Genomic_DNA"/>
</dbReference>
<evidence type="ECO:0000256" key="3">
    <source>
        <dbReference type="SAM" id="SignalP"/>
    </source>
</evidence>
<dbReference type="GO" id="GO:0004531">
    <property type="term" value="F:deoxyribonuclease II activity"/>
    <property type="evidence" value="ECO:0007669"/>
    <property type="project" value="InterPro"/>
</dbReference>
<evidence type="ECO:0000313" key="5">
    <source>
        <dbReference type="EnsemblMetazoa" id="CapteP201001"/>
    </source>
</evidence>
<dbReference type="Pfam" id="PF03265">
    <property type="entry name" value="DNase_II"/>
    <property type="match status" value="2"/>
</dbReference>
<accession>R7T876</accession>
<evidence type="ECO:0000313" key="4">
    <source>
        <dbReference type="EMBL" id="ELT87169.1"/>
    </source>
</evidence>
<sequence>MEFPLLLTVVLAVTVLLPSFVDSAIQCKDQNNQNVDWFIVYKLPKILNSQYPLVQAGLGHLYMDVNRLQLEFTYPDVYDYNFPDLFTKDNLNLNFVLKYDTHVTQAPFKKLLRFKSLAGQVFTSFAKNAAFHEDLYSAWLAPYYKSDMNVESWQKGRGTKLGSNCAGTFKVCNIRKVFLNTFTAKHGDFRACVPNASPPNTEISVFCTFCYIRVL</sequence>
<dbReference type="EMBL" id="AMQN01016025">
    <property type="status" value="NOT_ANNOTATED_CDS"/>
    <property type="molecule type" value="Genomic_DNA"/>
</dbReference>
<reference evidence="6" key="1">
    <citation type="submission" date="2012-12" db="EMBL/GenBank/DDBJ databases">
        <authorList>
            <person name="Hellsten U."/>
            <person name="Grimwood J."/>
            <person name="Chapman J.A."/>
            <person name="Shapiro H."/>
            <person name="Aerts A."/>
            <person name="Otillar R.P."/>
            <person name="Terry A.Y."/>
            <person name="Boore J.L."/>
            <person name="Simakov O."/>
            <person name="Marletaz F."/>
            <person name="Cho S.-J."/>
            <person name="Edsinger-Gonzales E."/>
            <person name="Havlak P."/>
            <person name="Kuo D.-H."/>
            <person name="Larsson T."/>
            <person name="Lv J."/>
            <person name="Arendt D."/>
            <person name="Savage R."/>
            <person name="Osoegawa K."/>
            <person name="de Jong P."/>
            <person name="Lindberg D.R."/>
            <person name="Seaver E.C."/>
            <person name="Weisblat D.A."/>
            <person name="Putnam N.H."/>
            <person name="Grigoriev I.V."/>
            <person name="Rokhsar D.S."/>
        </authorList>
    </citation>
    <scope>NUCLEOTIDE SEQUENCE</scope>
    <source>
        <strain evidence="6">I ESC-2004</strain>
    </source>
</reference>
<name>R7T876_CAPTE</name>
<feature type="chain" id="PRO_5008786737" evidence="3">
    <location>
        <begin position="24"/>
        <end position="215"/>
    </location>
</feature>
<dbReference type="OrthoDB" id="10261598at2759"/>
<reference evidence="5" key="3">
    <citation type="submission" date="2015-06" db="UniProtKB">
        <authorList>
            <consortium name="EnsemblMetazoa"/>
        </authorList>
    </citation>
    <scope>IDENTIFICATION</scope>
</reference>
<keyword evidence="2" id="KW-0378">Hydrolase</keyword>
<keyword evidence="6" id="KW-1185">Reference proteome</keyword>
<dbReference type="FunCoup" id="R7T876">
    <property type="interactions" value="79"/>
</dbReference>
<dbReference type="EnsemblMetazoa" id="CapteT201001">
    <property type="protein sequence ID" value="CapteP201001"/>
    <property type="gene ID" value="CapteG201001"/>
</dbReference>
<dbReference type="Proteomes" id="UP000014760">
    <property type="component" value="Unassembled WGS sequence"/>
</dbReference>
<dbReference type="AlphaFoldDB" id="R7T876"/>
<proteinExistence type="inferred from homology"/>